<protein>
    <submittedName>
        <fullName evidence="1">Uncharacterized protein</fullName>
    </submittedName>
</protein>
<keyword evidence="2" id="KW-1185">Reference proteome</keyword>
<dbReference type="EMBL" id="JBANRG010000082">
    <property type="protein sequence ID" value="KAK7437946.1"/>
    <property type="molecule type" value="Genomic_DNA"/>
</dbReference>
<comment type="caution">
    <text evidence="1">The sequence shown here is derived from an EMBL/GenBank/DDBJ whole genome shotgun (WGS) entry which is preliminary data.</text>
</comment>
<organism evidence="1 2">
    <name type="scientific">Marasmiellus scandens</name>
    <dbReference type="NCBI Taxonomy" id="2682957"/>
    <lineage>
        <taxon>Eukaryota</taxon>
        <taxon>Fungi</taxon>
        <taxon>Dikarya</taxon>
        <taxon>Basidiomycota</taxon>
        <taxon>Agaricomycotina</taxon>
        <taxon>Agaricomycetes</taxon>
        <taxon>Agaricomycetidae</taxon>
        <taxon>Agaricales</taxon>
        <taxon>Marasmiineae</taxon>
        <taxon>Omphalotaceae</taxon>
        <taxon>Marasmiellus</taxon>
    </lineage>
</organism>
<accession>A0ABR1ISI5</accession>
<dbReference type="Proteomes" id="UP001498398">
    <property type="component" value="Unassembled WGS sequence"/>
</dbReference>
<proteinExistence type="predicted"/>
<sequence>MARINDATRIWELNLYWAMYSHCSTWNDVCKAVDVWECVREHHSVPGTQPPNSAYWRHLLGLYASVQHSSARPTASHYPLRTIYDERPTYPNDSPSHPHLPAPFPLMTLTAAALREWDLVTEVKRLFVPGEGNVGGNAG</sequence>
<reference evidence="1 2" key="1">
    <citation type="submission" date="2024-01" db="EMBL/GenBank/DDBJ databases">
        <title>A draft genome for the cacao thread blight pathogen Marasmiellus scandens.</title>
        <authorList>
            <person name="Baruah I.K."/>
            <person name="Leung J."/>
            <person name="Bukari Y."/>
            <person name="Amoako-Attah I."/>
            <person name="Meinhardt L.W."/>
            <person name="Bailey B.A."/>
            <person name="Cohen S.P."/>
        </authorList>
    </citation>
    <scope>NUCLEOTIDE SEQUENCE [LARGE SCALE GENOMIC DNA]</scope>
    <source>
        <strain evidence="1 2">GH-19</strain>
    </source>
</reference>
<evidence type="ECO:0000313" key="1">
    <source>
        <dbReference type="EMBL" id="KAK7437946.1"/>
    </source>
</evidence>
<name>A0ABR1ISI5_9AGAR</name>
<gene>
    <name evidence="1" type="ORF">VKT23_018381</name>
</gene>
<evidence type="ECO:0000313" key="2">
    <source>
        <dbReference type="Proteomes" id="UP001498398"/>
    </source>
</evidence>